<accession>A0A2T8IGT5</accession>
<proteinExistence type="predicted"/>
<organism evidence="1">
    <name type="scientific">Panicum hallii</name>
    <dbReference type="NCBI Taxonomy" id="206008"/>
    <lineage>
        <taxon>Eukaryota</taxon>
        <taxon>Viridiplantae</taxon>
        <taxon>Streptophyta</taxon>
        <taxon>Embryophyta</taxon>
        <taxon>Tracheophyta</taxon>
        <taxon>Spermatophyta</taxon>
        <taxon>Magnoliopsida</taxon>
        <taxon>Liliopsida</taxon>
        <taxon>Poales</taxon>
        <taxon>Poaceae</taxon>
        <taxon>PACMAD clade</taxon>
        <taxon>Panicoideae</taxon>
        <taxon>Panicodae</taxon>
        <taxon>Paniceae</taxon>
        <taxon>Panicinae</taxon>
        <taxon>Panicum</taxon>
        <taxon>Panicum sect. Panicum</taxon>
    </lineage>
</organism>
<dbReference type="PANTHER" id="PTHR31050:SF3">
    <property type="entry name" value="OS08G0412800 PROTEIN"/>
    <property type="match status" value="1"/>
</dbReference>
<dbReference type="AlphaFoldDB" id="A0A2T8IGT5"/>
<dbReference type="EMBL" id="CM008051">
    <property type="protein sequence ID" value="PVH36898.1"/>
    <property type="molecule type" value="Genomic_DNA"/>
</dbReference>
<reference evidence="1" key="1">
    <citation type="submission" date="2018-04" db="EMBL/GenBank/DDBJ databases">
        <title>WGS assembly of Panicum hallii.</title>
        <authorList>
            <person name="Lovell J."/>
            <person name="Jenkins J."/>
            <person name="Lowry D."/>
            <person name="Mamidi S."/>
            <person name="Sreedasyam A."/>
            <person name="Weng X."/>
            <person name="Barry K."/>
            <person name="Bonette J."/>
            <person name="Campitelli B."/>
            <person name="Daum C."/>
            <person name="Gordon S."/>
            <person name="Gould B."/>
            <person name="Lipzen A."/>
            <person name="Macqueen A."/>
            <person name="Palacio-Mejia J."/>
            <person name="Plott C."/>
            <person name="Shakirov E."/>
            <person name="Shu S."/>
            <person name="Yoshinaga Y."/>
            <person name="Zane M."/>
            <person name="Rokhsar D."/>
            <person name="Grimwood J."/>
            <person name="Schmutz J."/>
            <person name="Juenger T."/>
        </authorList>
    </citation>
    <scope>NUCLEOTIDE SEQUENCE [LARGE SCALE GENOMIC DNA]</scope>
    <source>
        <strain evidence="1">FIL2</strain>
    </source>
</reference>
<gene>
    <name evidence="1" type="ORF">PAHAL_6G193400</name>
</gene>
<dbReference type="PANTHER" id="PTHR31050">
    <property type="entry name" value="OS08G0413200 PROTEIN"/>
    <property type="match status" value="1"/>
</dbReference>
<dbReference type="Pfam" id="PF06880">
    <property type="entry name" value="DUF1262"/>
    <property type="match status" value="1"/>
</dbReference>
<protein>
    <submittedName>
        <fullName evidence="1">Uncharacterized protein</fullName>
    </submittedName>
</protein>
<evidence type="ECO:0000313" key="1">
    <source>
        <dbReference type="EMBL" id="PVH36898.1"/>
    </source>
</evidence>
<dbReference type="Proteomes" id="UP000243499">
    <property type="component" value="Chromosome 6"/>
</dbReference>
<name>A0A2T8IGT5_9POAL</name>
<sequence>MYTTKPLSLFKSHPEVAAESPPEGGNAGYLIMKSATDEEDDETTCWGTSRRVLELPFPQNRVLRVEYGVGDNSTYQENVVFVPVPDQPLASNRYYIVVAMGKHKGLVMACSREEDMTMCCFCQCISDMEPRPFDPTDVYQQIEIVQHRRGLFTARAVAADGFPSFMFRSKPWDVYESKKIVLGEAPGLDAALRSRQLAAAFPAAATTAAVGKWYCPFFLVKEQGVPRWEQMARSAFYEVVLEQRWKPVRGDDTVRHAHYDGSKLASKKVLIGGSVEAKPDAGRSRHGDAYMWFVAATGQRVGCCGRRLMAGGWTVDEKEPPGSMADGSVLLVERFMVKRTDSSVVVAFDFMHTIP</sequence>
<dbReference type="InterPro" id="IPR010683">
    <property type="entry name" value="DUF1262"/>
</dbReference>
<dbReference type="Gramene" id="PVH36898">
    <property type="protein sequence ID" value="PVH36898"/>
    <property type="gene ID" value="PAHAL_6G193400"/>
</dbReference>